<evidence type="ECO:0000313" key="2">
    <source>
        <dbReference type="Proteomes" id="UP001164705"/>
    </source>
</evidence>
<keyword evidence="2" id="KW-1185">Reference proteome</keyword>
<proteinExistence type="predicted"/>
<dbReference type="EMBL" id="CP113088">
    <property type="protein sequence ID" value="WAC02181.1"/>
    <property type="molecule type" value="Genomic_DNA"/>
</dbReference>
<gene>
    <name evidence="1" type="ORF">N7U66_20840</name>
</gene>
<name>A0A9E8SDJ8_9FLAO</name>
<protein>
    <submittedName>
        <fullName evidence="1">Uncharacterized protein</fullName>
    </submittedName>
</protein>
<sequence length="416" mass="44832">MAVYIYYLDPSNPNVEALMPGNLQAENANGEARVLETYGMINVELKGDAGQKLNIADGSVAEIELPLDPAQTGIAPSIISLWHFDEVYGYWVEDGEATLVEGKYIGEVSHFSWWNCDAQFPTVTLCLNLVDNATSPVSNVKVELWRSGAVYPRTGFSNGNGEICGLIPKNETLTLKAFNQCGDIEYTTTIGPFSMNTNLGDLVLSSAVSATITGNLVDCSNINVTNGYVVLDYGNQLATSPVTNGAFTFSVLQCPAVLDYTLEGIDYDTFQTTNDLIFNFTNSNVGNIIACNAVTEYISVQVDSNPIDYYITSIDAEANQQGVGFTISAQLSSGAANEWFYVGLGAVTPGNYSLAQFGLEATNLDMDYTVSNNLQLNLASYGNVGNYIDATINGTYTDLSGNIRTLSVTIHVLRDS</sequence>
<evidence type="ECO:0000313" key="1">
    <source>
        <dbReference type="EMBL" id="WAC02181.1"/>
    </source>
</evidence>
<dbReference type="RefSeq" id="WP_267676776.1">
    <property type="nucleotide sequence ID" value="NZ_CP113088.1"/>
</dbReference>
<dbReference type="Proteomes" id="UP001164705">
    <property type="component" value="Chromosome"/>
</dbReference>
<dbReference type="KEGG" id="lnu:N7U66_20840"/>
<reference evidence="1" key="1">
    <citation type="submission" date="2022-11" db="EMBL/GenBank/DDBJ databases">
        <title>Lacinutrix neustonica HL-RS19T sp. nov., isolated from the surface microlayer sample of brackish Lake Shihwa.</title>
        <authorList>
            <person name="Choi J.Y."/>
            <person name="Hwang C.Y."/>
        </authorList>
    </citation>
    <scope>NUCLEOTIDE SEQUENCE</scope>
    <source>
        <strain evidence="1">HL-RS19</strain>
    </source>
</reference>
<accession>A0A9E8SDJ8</accession>
<dbReference type="AlphaFoldDB" id="A0A9E8SDJ8"/>
<organism evidence="1 2">
    <name type="scientific">Lacinutrix neustonica</name>
    <dbReference type="NCBI Taxonomy" id="2980107"/>
    <lineage>
        <taxon>Bacteria</taxon>
        <taxon>Pseudomonadati</taxon>
        <taxon>Bacteroidota</taxon>
        <taxon>Flavobacteriia</taxon>
        <taxon>Flavobacteriales</taxon>
        <taxon>Flavobacteriaceae</taxon>
        <taxon>Lacinutrix</taxon>
    </lineage>
</organism>